<reference evidence="1 2" key="1">
    <citation type="submission" date="2023-12" db="EMBL/GenBank/DDBJ databases">
        <title>A high-quality genome assembly for Dillenia turbinata (Dilleniales).</title>
        <authorList>
            <person name="Chanderbali A."/>
        </authorList>
    </citation>
    <scope>NUCLEOTIDE SEQUENCE [LARGE SCALE GENOMIC DNA]</scope>
    <source>
        <strain evidence="1">LSX21</strain>
        <tissue evidence="1">Leaf</tissue>
    </source>
</reference>
<keyword evidence="2" id="KW-1185">Reference proteome</keyword>
<evidence type="ECO:0000313" key="2">
    <source>
        <dbReference type="Proteomes" id="UP001370490"/>
    </source>
</evidence>
<dbReference type="InterPro" id="IPR025322">
    <property type="entry name" value="PADRE_dom"/>
</dbReference>
<dbReference type="PANTHER" id="PTHR33148:SF2">
    <property type="entry name" value="DUF4228 DOMAIN-CONTAINING PROTEIN"/>
    <property type="match status" value="1"/>
</dbReference>
<comment type="caution">
    <text evidence="1">The sequence shown here is derived from an EMBL/GenBank/DDBJ whole genome shotgun (WGS) entry which is preliminary data.</text>
</comment>
<evidence type="ECO:0000313" key="1">
    <source>
        <dbReference type="EMBL" id="KAK6936625.1"/>
    </source>
</evidence>
<name>A0AAN8VM12_9MAGN</name>
<sequence>MRNCFLPRASTGKHNKVIQIVRGDGKILEYRKPILVKDVLLRFSGSFISVSKEAAQHLHPNYELKMEEVYYLFPSSTSLESIGFEGLSSMVDSRQDQSVRRIKVVITKQQLKDYLSKEIPAEKVLFDIEKKKALYDHASNWTPKLEAIPEGRES</sequence>
<dbReference type="Proteomes" id="UP001370490">
    <property type="component" value="Unassembled WGS sequence"/>
</dbReference>
<accession>A0AAN8VM12</accession>
<dbReference type="AlphaFoldDB" id="A0AAN8VM12"/>
<dbReference type="PANTHER" id="PTHR33148">
    <property type="entry name" value="PLASTID MOVEMENT IMPAIRED PROTEIN-RELATED"/>
    <property type="match status" value="1"/>
</dbReference>
<protein>
    <submittedName>
        <fullName evidence="1">PADRE domain</fullName>
    </submittedName>
</protein>
<dbReference type="Pfam" id="PF14009">
    <property type="entry name" value="PADRE"/>
    <property type="match status" value="1"/>
</dbReference>
<proteinExistence type="predicted"/>
<dbReference type="EMBL" id="JBAMMX010000007">
    <property type="protein sequence ID" value="KAK6936625.1"/>
    <property type="molecule type" value="Genomic_DNA"/>
</dbReference>
<gene>
    <name evidence="1" type="ORF">RJ641_033655</name>
</gene>
<organism evidence="1 2">
    <name type="scientific">Dillenia turbinata</name>
    <dbReference type="NCBI Taxonomy" id="194707"/>
    <lineage>
        <taxon>Eukaryota</taxon>
        <taxon>Viridiplantae</taxon>
        <taxon>Streptophyta</taxon>
        <taxon>Embryophyta</taxon>
        <taxon>Tracheophyta</taxon>
        <taxon>Spermatophyta</taxon>
        <taxon>Magnoliopsida</taxon>
        <taxon>eudicotyledons</taxon>
        <taxon>Gunneridae</taxon>
        <taxon>Pentapetalae</taxon>
        <taxon>Dilleniales</taxon>
        <taxon>Dilleniaceae</taxon>
        <taxon>Dillenia</taxon>
    </lineage>
</organism>